<dbReference type="EMBL" id="LN681231">
    <property type="protein sequence ID" value="CEK26183.1"/>
    <property type="molecule type" value="Genomic_DNA"/>
</dbReference>
<name>A0A0A8VCX2_YERRU</name>
<gene>
    <name evidence="1" type="ORF">CSF007_1990</name>
</gene>
<organism evidence="1">
    <name type="scientific">Yersinia ruckeri</name>
    <dbReference type="NCBI Taxonomy" id="29486"/>
    <lineage>
        <taxon>Bacteria</taxon>
        <taxon>Pseudomonadati</taxon>
        <taxon>Pseudomonadota</taxon>
        <taxon>Gammaproteobacteria</taxon>
        <taxon>Enterobacterales</taxon>
        <taxon>Yersiniaceae</taxon>
        <taxon>Yersinia</taxon>
    </lineage>
</organism>
<sequence>MLKIDELTVEDNGLITLEKKSLDYRITCPQRTAVKIKLTDHRSDTIPDKLKDSNMFGLGKGIFKDGVEVGFGGYQVQLDKLIVDGNVASLDSAEEYISPNQSVSYQLNNINATGKSFTGRYNIKPQIINLEDFNISTGIKLDGLVTMDVEYF</sequence>
<reference evidence="1" key="1">
    <citation type="journal article" date="2015" name="Genome Announc.">
        <title>Complete Genome Sequence of Yersinia ruckeri Strain CSF007-82, Etiologic Agent of Red Mouth Disease in Salmonid Fish.</title>
        <authorList>
            <person name="Nelson M.C."/>
            <person name="LaPatra S.E."/>
            <person name="Welch T.J."/>
            <person name="Graf J."/>
        </authorList>
    </citation>
    <scope>NUCLEOTIDE SEQUENCE</scope>
    <source>
        <strain evidence="1">CSF007-82</strain>
    </source>
</reference>
<dbReference type="AlphaFoldDB" id="A0A0A8VCX2"/>
<evidence type="ECO:0000313" key="1">
    <source>
        <dbReference type="EMBL" id="CEK26183.1"/>
    </source>
</evidence>
<protein>
    <submittedName>
        <fullName evidence="1">Uncharacterized protein</fullName>
    </submittedName>
</protein>
<accession>A0A0A8VCX2</accession>
<proteinExistence type="predicted"/>